<name>A0A1B2JD69_PICPA</name>
<evidence type="ECO:0000256" key="3">
    <source>
        <dbReference type="ARBA" id="ARBA00022448"/>
    </source>
</evidence>
<dbReference type="GO" id="GO:0022857">
    <property type="term" value="F:transmembrane transporter activity"/>
    <property type="evidence" value="ECO:0007669"/>
    <property type="project" value="InterPro"/>
</dbReference>
<dbReference type="Gene3D" id="1.20.1250.20">
    <property type="entry name" value="MFS general substrate transporter like domains"/>
    <property type="match status" value="1"/>
</dbReference>
<feature type="transmembrane region" description="Helical" evidence="7">
    <location>
        <begin position="438"/>
        <end position="458"/>
    </location>
</feature>
<feature type="transmembrane region" description="Helical" evidence="7">
    <location>
        <begin position="178"/>
        <end position="198"/>
    </location>
</feature>
<feature type="transmembrane region" description="Helical" evidence="7">
    <location>
        <begin position="359"/>
        <end position="381"/>
    </location>
</feature>
<evidence type="ECO:0000256" key="4">
    <source>
        <dbReference type="ARBA" id="ARBA00022692"/>
    </source>
</evidence>
<evidence type="ECO:0000256" key="5">
    <source>
        <dbReference type="ARBA" id="ARBA00022989"/>
    </source>
</evidence>
<dbReference type="PANTHER" id="PTHR20772:SF2">
    <property type="entry name" value="PROTEIN FMP42"/>
    <property type="match status" value="1"/>
</dbReference>
<feature type="transmembrane region" description="Helical" evidence="7">
    <location>
        <begin position="388"/>
        <end position="407"/>
    </location>
</feature>
<evidence type="ECO:0000256" key="7">
    <source>
        <dbReference type="SAM" id="Phobius"/>
    </source>
</evidence>
<evidence type="ECO:0000313" key="9">
    <source>
        <dbReference type="Proteomes" id="UP000094565"/>
    </source>
</evidence>
<comment type="subcellular location">
    <subcellularLocation>
        <location evidence="1">Membrane</location>
        <topology evidence="1">Multi-pass membrane protein</topology>
    </subcellularLocation>
</comment>
<organism evidence="8 9">
    <name type="scientific">Komagataella pastoris</name>
    <name type="common">Yeast</name>
    <name type="synonym">Pichia pastoris</name>
    <dbReference type="NCBI Taxonomy" id="4922"/>
    <lineage>
        <taxon>Eukaryota</taxon>
        <taxon>Fungi</taxon>
        <taxon>Dikarya</taxon>
        <taxon>Ascomycota</taxon>
        <taxon>Saccharomycotina</taxon>
        <taxon>Pichiomycetes</taxon>
        <taxon>Pichiales</taxon>
        <taxon>Pichiaceae</taxon>
        <taxon>Komagataella</taxon>
    </lineage>
</organism>
<keyword evidence="3" id="KW-0813">Transport</keyword>
<evidence type="ECO:0000313" key="8">
    <source>
        <dbReference type="EMBL" id="ANZ75901.1"/>
    </source>
</evidence>
<evidence type="ECO:0000256" key="2">
    <source>
        <dbReference type="ARBA" id="ARBA00006595"/>
    </source>
</evidence>
<dbReference type="InterPro" id="IPR036259">
    <property type="entry name" value="MFS_trans_sf"/>
</dbReference>
<dbReference type="InterPro" id="IPR052599">
    <property type="entry name" value="SLC43A_AATransporter"/>
</dbReference>
<sequence>MFYFQVSQNKRLAQVCCAILWCLFSGGPIFGFAALKPVLVRQHIYEDICTITNSTTSLIDTITQSSGSISVEQANSGLAKCTEQDLKLNMMFTVGAVLTNLTALIIGRTLDSYGPRVCGLLGACFLFISCSIFIYSESITLFDPYLFGYGFMALGGPFAYISSFQLSNAFPKKSGSVLALLTGAFDASSAVFLFYQLAFLKDSAFTIQNFFKVYLVVPTFITLAQIFVMEGDSYLTPPAAIMSGRSAPPPTETTTLLPVRQSVANELEAVGSKFQRKDSLGDAMKTAYAEEAEEEARKQTNSVFGILHGFPSQYQFRTYWFLLMCLFSTIQMLRLNYFVATVHSQYAYLLNSPELAEKLNSIFDVALPLGGVLSIPFVGLFLDHCPTIVVLTALLVVSLMIGVLGLVGSYPLGVVNVLIFAAYRPFFYTTISDYCAKVFGFETFGTVYGAIMTISGMFNFGQKFLDQATHTTFHMNPVPLNIILVLVTLVIGGVTCLYVQVQGRIYNKKKHLHQDNAALT</sequence>
<feature type="transmembrane region" description="Helical" evidence="7">
    <location>
        <begin position="90"/>
        <end position="110"/>
    </location>
</feature>
<reference evidence="8 9" key="1">
    <citation type="submission" date="2016-02" db="EMBL/GenBank/DDBJ databases">
        <title>Comparative genomic and transcriptomic foundation for Pichia pastoris.</title>
        <authorList>
            <person name="Love K.R."/>
            <person name="Shah K.A."/>
            <person name="Whittaker C.A."/>
            <person name="Wu J."/>
            <person name="Bartlett M.C."/>
            <person name="Ma D."/>
            <person name="Leeson R.L."/>
            <person name="Priest M."/>
            <person name="Young S.K."/>
            <person name="Love J.C."/>
        </authorList>
    </citation>
    <scope>NUCLEOTIDE SEQUENCE [LARGE SCALE GENOMIC DNA]</scope>
    <source>
        <strain evidence="8 9">ATCC 28485</strain>
    </source>
</reference>
<keyword evidence="4 7" id="KW-0812">Transmembrane</keyword>
<dbReference type="EMBL" id="CP014585">
    <property type="protein sequence ID" value="ANZ75901.1"/>
    <property type="molecule type" value="Genomic_DNA"/>
</dbReference>
<feature type="transmembrane region" description="Helical" evidence="7">
    <location>
        <begin position="12"/>
        <end position="35"/>
    </location>
</feature>
<feature type="transmembrane region" description="Helical" evidence="7">
    <location>
        <begin position="117"/>
        <end position="135"/>
    </location>
</feature>
<dbReference type="PANTHER" id="PTHR20772">
    <property type="entry name" value="PROTEIN FMP42"/>
    <property type="match status" value="1"/>
</dbReference>
<gene>
    <name evidence="8" type="ORF">ATY40_BA7502643</name>
</gene>
<evidence type="ECO:0000256" key="1">
    <source>
        <dbReference type="ARBA" id="ARBA00004141"/>
    </source>
</evidence>
<feature type="transmembrane region" description="Helical" evidence="7">
    <location>
        <begin position="478"/>
        <end position="501"/>
    </location>
</feature>
<feature type="transmembrane region" description="Helical" evidence="7">
    <location>
        <begin position="319"/>
        <end position="339"/>
    </location>
</feature>
<accession>A0A1B2JD69</accession>
<proteinExistence type="inferred from homology"/>
<keyword evidence="5 7" id="KW-1133">Transmembrane helix</keyword>
<protein>
    <submittedName>
        <fullName evidence="8">BA75_02643T0</fullName>
    </submittedName>
</protein>
<dbReference type="GO" id="GO:0000329">
    <property type="term" value="C:fungal-type vacuole membrane"/>
    <property type="evidence" value="ECO:0007669"/>
    <property type="project" value="TreeGrafter"/>
</dbReference>
<keyword evidence="6 7" id="KW-0472">Membrane</keyword>
<dbReference type="OrthoDB" id="330047at2759"/>
<feature type="transmembrane region" description="Helical" evidence="7">
    <location>
        <begin position="147"/>
        <end position="166"/>
    </location>
</feature>
<keyword evidence="9" id="KW-1185">Reference proteome</keyword>
<comment type="similarity">
    <text evidence="2">Belongs to the SLC43A transporter (TC 2.A.1.44) family.</text>
</comment>
<dbReference type="AlphaFoldDB" id="A0A1B2JD69"/>
<dbReference type="Pfam" id="PF07690">
    <property type="entry name" value="MFS_1"/>
    <property type="match status" value="1"/>
</dbReference>
<dbReference type="InterPro" id="IPR011701">
    <property type="entry name" value="MFS"/>
</dbReference>
<dbReference type="Proteomes" id="UP000094565">
    <property type="component" value="Chromosome 2"/>
</dbReference>
<evidence type="ECO:0000256" key="6">
    <source>
        <dbReference type="ARBA" id="ARBA00023136"/>
    </source>
</evidence>
<dbReference type="SUPFAM" id="SSF103473">
    <property type="entry name" value="MFS general substrate transporter"/>
    <property type="match status" value="1"/>
</dbReference>